<dbReference type="EMBL" id="JBBWWQ010000003">
    <property type="protein sequence ID" value="KAK8951882.1"/>
    <property type="molecule type" value="Genomic_DNA"/>
</dbReference>
<dbReference type="SUPFAM" id="SSF48403">
    <property type="entry name" value="Ankyrin repeat"/>
    <property type="match status" value="1"/>
</dbReference>
<dbReference type="GO" id="GO:0008270">
    <property type="term" value="F:zinc ion binding"/>
    <property type="evidence" value="ECO:0007669"/>
    <property type="project" value="UniProtKB-KW"/>
</dbReference>
<dbReference type="Gene3D" id="1.25.40.20">
    <property type="entry name" value="Ankyrin repeat-containing domain"/>
    <property type="match status" value="1"/>
</dbReference>
<dbReference type="Pfam" id="PF00023">
    <property type="entry name" value="Ank"/>
    <property type="match status" value="1"/>
</dbReference>
<dbReference type="PROSITE" id="PS50089">
    <property type="entry name" value="ZF_RING_2"/>
    <property type="match status" value="1"/>
</dbReference>
<dbReference type="Pfam" id="PF13920">
    <property type="entry name" value="zf-C3HC4_3"/>
    <property type="match status" value="1"/>
</dbReference>
<dbReference type="InterPro" id="IPR036770">
    <property type="entry name" value="Ankyrin_rpt-contain_sf"/>
</dbReference>
<feature type="region of interest" description="Disordered" evidence="5">
    <location>
        <begin position="316"/>
        <end position="335"/>
    </location>
</feature>
<sequence>MGANTSKEELLYQQVNYGNVEGIKSLHREGVRLEWIDKEGKTPLILACMRPDLLHVVKALIELGANVNAYRPGRHAGTPLHHAAKRGLEGTVNLLLSHGANPLVMNDDCQTPLDLARAKGHLNVVRAIEARICLYAGWLREIHGPSILEAFAPQWVSRKIWAVVLPCDSRNPTNPKKFELAVYPDLQVSQPRTVLALWKAQIEEPKFNLADPALIIVETAKKTRCKFLSAREGDKNQLLWLYNACRGIYQRQQMLHSNIVPAPPPAAPPLPNSSKTTCSPCPEDLELTFAINASIQTALVEGVPLPHAQQVTSINTTNGCPSSSESLNTDCPGSSNRLSAQVGASRWSDPLTSVGCNGWDVRESAQHTVRPIASTQQLYTSQSETPVVSQLSQEARPAASVPSAPPLSTEMMYGDAIRYPCIDSSPVNLTVTPFESHALSGSETEKDGSGNASGSTCVICLDKPVEGACIPCGHMVGCMSCLKEINEKKGECPVCRTKIHQILRLYAV</sequence>
<keyword evidence="4" id="KW-0862">Zinc</keyword>
<dbReference type="Proteomes" id="UP001418222">
    <property type="component" value="Unassembled WGS sequence"/>
</dbReference>
<dbReference type="PANTHER" id="PTHR24171:SF9">
    <property type="entry name" value="ANKYRIN REPEAT DOMAIN-CONTAINING PROTEIN 39"/>
    <property type="match status" value="1"/>
</dbReference>
<gene>
    <name evidence="7" type="primary">XBOS34</name>
    <name evidence="7" type="ORF">KSP39_PZI004715</name>
</gene>
<proteinExistence type="predicted"/>
<evidence type="ECO:0000256" key="2">
    <source>
        <dbReference type="ARBA" id="ARBA00023043"/>
    </source>
</evidence>
<evidence type="ECO:0000259" key="6">
    <source>
        <dbReference type="PROSITE" id="PS50089"/>
    </source>
</evidence>
<dbReference type="PROSITE" id="PS50297">
    <property type="entry name" value="ANK_REP_REGION"/>
    <property type="match status" value="2"/>
</dbReference>
<accession>A0AAP0GCY3</accession>
<evidence type="ECO:0000256" key="4">
    <source>
        <dbReference type="PROSITE-ProRule" id="PRU00175"/>
    </source>
</evidence>
<protein>
    <submittedName>
        <fullName evidence="7">E3 ubiquitin-protein ligase XBOS34</fullName>
    </submittedName>
</protein>
<comment type="caution">
    <text evidence="7">The sequence shown here is derived from an EMBL/GenBank/DDBJ whole genome shotgun (WGS) entry which is preliminary data.</text>
</comment>
<feature type="repeat" description="ANK" evidence="3">
    <location>
        <begin position="75"/>
        <end position="107"/>
    </location>
</feature>
<evidence type="ECO:0000313" key="7">
    <source>
        <dbReference type="EMBL" id="KAK8951882.1"/>
    </source>
</evidence>
<keyword evidence="1" id="KW-0677">Repeat</keyword>
<dbReference type="SMART" id="SM00248">
    <property type="entry name" value="ANK"/>
    <property type="match status" value="3"/>
</dbReference>
<dbReference type="InterPro" id="IPR013083">
    <property type="entry name" value="Znf_RING/FYVE/PHD"/>
</dbReference>
<keyword evidence="2 3" id="KW-0040">ANK repeat</keyword>
<evidence type="ECO:0000256" key="3">
    <source>
        <dbReference type="PROSITE-ProRule" id="PRU00023"/>
    </source>
</evidence>
<evidence type="ECO:0000256" key="1">
    <source>
        <dbReference type="ARBA" id="ARBA00022737"/>
    </source>
</evidence>
<name>A0AAP0GCY3_9ASPA</name>
<reference evidence="7 8" key="1">
    <citation type="journal article" date="2022" name="Nat. Plants">
        <title>Genomes of leafy and leafless Platanthera orchids illuminate the evolution of mycoheterotrophy.</title>
        <authorList>
            <person name="Li M.H."/>
            <person name="Liu K.W."/>
            <person name="Li Z."/>
            <person name="Lu H.C."/>
            <person name="Ye Q.L."/>
            <person name="Zhang D."/>
            <person name="Wang J.Y."/>
            <person name="Li Y.F."/>
            <person name="Zhong Z.M."/>
            <person name="Liu X."/>
            <person name="Yu X."/>
            <person name="Liu D.K."/>
            <person name="Tu X.D."/>
            <person name="Liu B."/>
            <person name="Hao Y."/>
            <person name="Liao X.Y."/>
            <person name="Jiang Y.T."/>
            <person name="Sun W.H."/>
            <person name="Chen J."/>
            <person name="Chen Y.Q."/>
            <person name="Ai Y."/>
            <person name="Zhai J.W."/>
            <person name="Wu S.S."/>
            <person name="Zhou Z."/>
            <person name="Hsiao Y.Y."/>
            <person name="Wu W.L."/>
            <person name="Chen Y.Y."/>
            <person name="Lin Y.F."/>
            <person name="Hsu J.L."/>
            <person name="Li C.Y."/>
            <person name="Wang Z.W."/>
            <person name="Zhao X."/>
            <person name="Zhong W.Y."/>
            <person name="Ma X.K."/>
            <person name="Ma L."/>
            <person name="Huang J."/>
            <person name="Chen G.Z."/>
            <person name="Huang M.Z."/>
            <person name="Huang L."/>
            <person name="Peng D.H."/>
            <person name="Luo Y.B."/>
            <person name="Zou S.Q."/>
            <person name="Chen S.P."/>
            <person name="Lan S."/>
            <person name="Tsai W.C."/>
            <person name="Van de Peer Y."/>
            <person name="Liu Z.J."/>
        </authorList>
    </citation>
    <scope>NUCLEOTIDE SEQUENCE [LARGE SCALE GENOMIC DNA]</scope>
    <source>
        <strain evidence="7">Lor287</strain>
    </source>
</reference>
<evidence type="ECO:0000256" key="5">
    <source>
        <dbReference type="SAM" id="MobiDB-lite"/>
    </source>
</evidence>
<dbReference type="SUPFAM" id="SSF57850">
    <property type="entry name" value="RING/U-box"/>
    <property type="match status" value="1"/>
</dbReference>
<dbReference type="InterPro" id="IPR001841">
    <property type="entry name" value="Znf_RING"/>
</dbReference>
<dbReference type="AlphaFoldDB" id="A0AAP0GCY3"/>
<dbReference type="Gene3D" id="3.30.40.10">
    <property type="entry name" value="Zinc/RING finger domain, C3HC4 (zinc finger)"/>
    <property type="match status" value="1"/>
</dbReference>
<dbReference type="Pfam" id="PF12796">
    <property type="entry name" value="Ank_2"/>
    <property type="match status" value="1"/>
</dbReference>
<dbReference type="PANTHER" id="PTHR24171">
    <property type="entry name" value="ANKYRIN REPEAT DOMAIN-CONTAINING PROTEIN 39-RELATED"/>
    <property type="match status" value="1"/>
</dbReference>
<feature type="domain" description="RING-type" evidence="6">
    <location>
        <begin position="457"/>
        <end position="496"/>
    </location>
</feature>
<keyword evidence="8" id="KW-1185">Reference proteome</keyword>
<evidence type="ECO:0000313" key="8">
    <source>
        <dbReference type="Proteomes" id="UP001418222"/>
    </source>
</evidence>
<organism evidence="7 8">
    <name type="scientific">Platanthera zijinensis</name>
    <dbReference type="NCBI Taxonomy" id="2320716"/>
    <lineage>
        <taxon>Eukaryota</taxon>
        <taxon>Viridiplantae</taxon>
        <taxon>Streptophyta</taxon>
        <taxon>Embryophyta</taxon>
        <taxon>Tracheophyta</taxon>
        <taxon>Spermatophyta</taxon>
        <taxon>Magnoliopsida</taxon>
        <taxon>Liliopsida</taxon>
        <taxon>Asparagales</taxon>
        <taxon>Orchidaceae</taxon>
        <taxon>Orchidoideae</taxon>
        <taxon>Orchideae</taxon>
        <taxon>Orchidinae</taxon>
        <taxon>Platanthera</taxon>
    </lineage>
</organism>
<keyword evidence="4" id="KW-0863">Zinc-finger</keyword>
<feature type="repeat" description="ANK" evidence="3">
    <location>
        <begin position="39"/>
        <end position="72"/>
    </location>
</feature>
<dbReference type="InterPro" id="IPR002110">
    <property type="entry name" value="Ankyrin_rpt"/>
</dbReference>
<dbReference type="PROSITE" id="PS50088">
    <property type="entry name" value="ANK_REPEAT"/>
    <property type="match status" value="2"/>
</dbReference>
<keyword evidence="4" id="KW-0479">Metal-binding</keyword>
<dbReference type="SMART" id="SM00184">
    <property type="entry name" value="RING"/>
    <property type="match status" value="1"/>
</dbReference>